<dbReference type="Pfam" id="PF00106">
    <property type="entry name" value="adh_short"/>
    <property type="match status" value="1"/>
</dbReference>
<dbReference type="Gene3D" id="3.40.50.720">
    <property type="entry name" value="NAD(P)-binding Rossmann-like Domain"/>
    <property type="match status" value="1"/>
</dbReference>
<accession>A0A850T180</accession>
<dbReference type="PANTHER" id="PTHR44656">
    <property type="entry name" value="DEHYDROGENASE/REDUCTASE SDR FAMILY MEMBER 12"/>
    <property type="match status" value="1"/>
</dbReference>
<dbReference type="EMBL" id="JACADJ010000035">
    <property type="protein sequence ID" value="NWH05463.1"/>
    <property type="molecule type" value="Genomic_DNA"/>
</dbReference>
<evidence type="ECO:0000256" key="1">
    <source>
        <dbReference type="RuleBase" id="RU000363"/>
    </source>
</evidence>
<name>A0A850T180_9BACT</name>
<dbReference type="Pfam" id="PF10604">
    <property type="entry name" value="Polyketide_cyc2"/>
    <property type="match status" value="1"/>
</dbReference>
<dbReference type="Gene3D" id="3.30.530.20">
    <property type="match status" value="1"/>
</dbReference>
<dbReference type="AlphaFoldDB" id="A0A850T180"/>
<dbReference type="Proteomes" id="UP000553343">
    <property type="component" value="Unassembled WGS sequence"/>
</dbReference>
<evidence type="ECO:0000313" key="2">
    <source>
        <dbReference type="EMBL" id="NWH05463.1"/>
    </source>
</evidence>
<evidence type="ECO:0000313" key="3">
    <source>
        <dbReference type="Proteomes" id="UP000553343"/>
    </source>
</evidence>
<sequence length="474" mass="53345">MIRLKESILVKRSLDYVFRYTSDFCHIQDWDPGVVSSVRIDQKKTGVGSQYDLVLKFGPFRPKMKYEIIAYDPFSKVVLKGVGESFTALDTIVFKKTAGGTQIDYQADIRFHRFESAIEKILSPIMKKTGEKAMAGLEHKLSQTRSLPNKTMWFKSGTSLPDYLADHLILPGMLLFSRFGYALGRRFRAEPEHELDGKKIVLTGGTSGIGKAAAFKLAEKKAFLTIIARNRAKAEQIQQELVKKTGNPHIDFLIADLSLMQDIKKVSETLKASKKNIDILINNAGALFNARKQTPEGLEQTFATDLLGVFLLTQYLKDALAASESPRIINVSSGGMYTQKIEVNDLENSQGQYNGAKAYARAKRGIVILTQIWAEQFKTHGIRVNAMHPGWVDTPGIKRSLPGFHQRLKRILRTPEQGADTIVWLASSKRAGQYTGLFWLDRRPHETVIFRGTCESVEERQILWEKLNAFLSKG</sequence>
<dbReference type="InterPro" id="IPR002347">
    <property type="entry name" value="SDR_fam"/>
</dbReference>
<protein>
    <submittedName>
        <fullName evidence="2">SDR family NAD(P)-dependent oxidoreductase</fullName>
    </submittedName>
</protein>
<reference evidence="2 3" key="1">
    <citation type="submission" date="2020-06" db="EMBL/GenBank/DDBJ databases">
        <title>High-quality draft genome of sulfate reducer Desulfobacter latus type strain AcrS2 isolated from marine sediment.</title>
        <authorList>
            <person name="Hoppe M."/>
            <person name="Larsen C.K."/>
            <person name="Marshall I.P.G."/>
            <person name="Schramm A."/>
            <person name="Marietou A.G."/>
        </authorList>
    </citation>
    <scope>NUCLEOTIDE SEQUENCE [LARGE SCALE GENOMIC DNA]</scope>
    <source>
        <strain evidence="2 3">AcRS2</strain>
    </source>
</reference>
<dbReference type="SUPFAM" id="SSF51735">
    <property type="entry name" value="NAD(P)-binding Rossmann-fold domains"/>
    <property type="match status" value="1"/>
</dbReference>
<keyword evidence="3" id="KW-1185">Reference proteome</keyword>
<dbReference type="PRINTS" id="PR00081">
    <property type="entry name" value="GDHRDH"/>
</dbReference>
<dbReference type="PRINTS" id="PR00080">
    <property type="entry name" value="SDRFAMILY"/>
</dbReference>
<organism evidence="2 3">
    <name type="scientific">Desulfobacter latus</name>
    <dbReference type="NCBI Taxonomy" id="2292"/>
    <lineage>
        <taxon>Bacteria</taxon>
        <taxon>Pseudomonadati</taxon>
        <taxon>Thermodesulfobacteriota</taxon>
        <taxon>Desulfobacteria</taxon>
        <taxon>Desulfobacterales</taxon>
        <taxon>Desulfobacteraceae</taxon>
        <taxon>Desulfobacter</taxon>
    </lineage>
</organism>
<dbReference type="PANTHER" id="PTHR44656:SF7">
    <property type="entry name" value="DEHYDROGENASE_REDUCTASE SDR FAMILY MEMBER 12"/>
    <property type="match status" value="1"/>
</dbReference>
<dbReference type="InterPro" id="IPR036291">
    <property type="entry name" value="NAD(P)-bd_dom_sf"/>
</dbReference>
<comment type="similarity">
    <text evidence="1">Belongs to the short-chain dehydrogenases/reductases (SDR) family.</text>
</comment>
<gene>
    <name evidence="2" type="ORF">HXW94_10765</name>
</gene>
<comment type="caution">
    <text evidence="2">The sequence shown here is derived from an EMBL/GenBank/DDBJ whole genome shotgun (WGS) entry which is preliminary data.</text>
</comment>
<dbReference type="InterPro" id="IPR019587">
    <property type="entry name" value="Polyketide_cyclase/dehydratase"/>
</dbReference>
<proteinExistence type="inferred from homology"/>
<dbReference type="InterPro" id="IPR052992">
    <property type="entry name" value="SDR_member_12"/>
</dbReference>
<dbReference type="SUPFAM" id="SSF55961">
    <property type="entry name" value="Bet v1-like"/>
    <property type="match status" value="1"/>
</dbReference>
<dbReference type="InterPro" id="IPR023393">
    <property type="entry name" value="START-like_dom_sf"/>
</dbReference>
<dbReference type="RefSeq" id="WP_178366919.1">
    <property type="nucleotide sequence ID" value="NZ_JACADJ010000035.1"/>
</dbReference>